<dbReference type="Gene3D" id="2.40.70.10">
    <property type="entry name" value="Acid Proteases"/>
    <property type="match status" value="1"/>
</dbReference>
<dbReference type="Proteomes" id="UP000595140">
    <property type="component" value="Unassembled WGS sequence"/>
</dbReference>
<evidence type="ECO:0008006" key="4">
    <source>
        <dbReference type="Google" id="ProtNLM"/>
    </source>
</evidence>
<protein>
    <recommendedName>
        <fullName evidence="4">Reverse transcriptase/retrotransposon-derived protein RNase H-like domain-containing protein</fullName>
    </recommendedName>
</protein>
<sequence>MHVAKGQVRRSWQSNSVGSFPQPQVSSTENSSAKPSSLLPIVCLTPAERAERTCKGLCWNCEEKYVPGHHCAHKFLALLGTDDEEPTDPSTPDVPEDNSLITGDVSSIHTMFGVSNPRSLRLAGSIKGSAVHVLIDGGSTHNFIHPTHAERLCLILHPVTPFQVYVGNGDSLRCSYYYPKSLLILQGHEFDVDLYLLPVHGPDVVLGDQWLQGLGKVSHDYSTMTMEFHRNDTLVVLKGDVPAPKSLSFSAFQALTASESEFDLYEIFTMQETESNPPLSEDDLPTVPPLIRQADPSKCEAMAAWPVPSTVKQLRGFLGLTGYYWCFIQGYATLASPLTDLLKQGAFHWSPEAKSAFQTLKERLPLRRLVVCRVILRGAGRLQHPQRQLAHARFWCMACPKNNEKEMHENPKLTNAFKESKDLSSEELSESSDDSSDSSSSEEESDEDNEDKAMRTKYTDSLKWKKYVKRKDTYSKPKKEQHKPRRKKRKKQTYGILCATEKGERRERAAVDQSREEGVRHHRRLPLPPPRGSPEPALNTAAAVSSSPFI</sequence>
<evidence type="ECO:0000256" key="1">
    <source>
        <dbReference type="SAM" id="MobiDB-lite"/>
    </source>
</evidence>
<evidence type="ECO:0000313" key="2">
    <source>
        <dbReference type="EMBL" id="VFQ67002.1"/>
    </source>
</evidence>
<feature type="compositionally biased region" description="Polar residues" evidence="1">
    <location>
        <begin position="10"/>
        <end position="35"/>
    </location>
</feature>
<accession>A0A484KXR1</accession>
<name>A0A484KXR1_9ASTE</name>
<dbReference type="FunFam" id="3.30.70.270:FF:000020">
    <property type="entry name" value="Transposon Tf2-6 polyprotein-like Protein"/>
    <property type="match status" value="1"/>
</dbReference>
<dbReference type="SUPFAM" id="SSF50630">
    <property type="entry name" value="Acid proteases"/>
    <property type="match status" value="1"/>
</dbReference>
<dbReference type="InterPro" id="IPR021109">
    <property type="entry name" value="Peptidase_aspartic_dom_sf"/>
</dbReference>
<dbReference type="OrthoDB" id="1934862at2759"/>
<dbReference type="SUPFAM" id="SSF56672">
    <property type="entry name" value="DNA/RNA polymerases"/>
    <property type="match status" value="1"/>
</dbReference>
<feature type="region of interest" description="Disordered" evidence="1">
    <location>
        <begin position="419"/>
        <end position="457"/>
    </location>
</feature>
<dbReference type="CDD" id="cd00303">
    <property type="entry name" value="retropepsin_like"/>
    <property type="match status" value="1"/>
</dbReference>
<gene>
    <name evidence="2" type="ORF">CCAM_LOCUS8778</name>
</gene>
<dbReference type="Pfam" id="PF08284">
    <property type="entry name" value="RVP_2"/>
    <property type="match status" value="1"/>
</dbReference>
<keyword evidence="3" id="KW-1185">Reference proteome</keyword>
<dbReference type="InterPro" id="IPR051320">
    <property type="entry name" value="Viral_Replic_Matur_Polypro"/>
</dbReference>
<dbReference type="EMBL" id="OOIL02000560">
    <property type="protein sequence ID" value="VFQ67002.1"/>
    <property type="molecule type" value="Genomic_DNA"/>
</dbReference>
<dbReference type="InterPro" id="IPR043128">
    <property type="entry name" value="Rev_trsase/Diguanyl_cyclase"/>
</dbReference>
<organism evidence="2 3">
    <name type="scientific">Cuscuta campestris</name>
    <dbReference type="NCBI Taxonomy" id="132261"/>
    <lineage>
        <taxon>Eukaryota</taxon>
        <taxon>Viridiplantae</taxon>
        <taxon>Streptophyta</taxon>
        <taxon>Embryophyta</taxon>
        <taxon>Tracheophyta</taxon>
        <taxon>Spermatophyta</taxon>
        <taxon>Magnoliopsida</taxon>
        <taxon>eudicotyledons</taxon>
        <taxon>Gunneridae</taxon>
        <taxon>Pentapetalae</taxon>
        <taxon>asterids</taxon>
        <taxon>lamiids</taxon>
        <taxon>Solanales</taxon>
        <taxon>Convolvulaceae</taxon>
        <taxon>Cuscuteae</taxon>
        <taxon>Cuscuta</taxon>
        <taxon>Cuscuta subgen. Grammica</taxon>
        <taxon>Cuscuta sect. Cleistogrammica</taxon>
    </lineage>
</organism>
<feature type="region of interest" description="Disordered" evidence="1">
    <location>
        <begin position="1"/>
        <end position="35"/>
    </location>
</feature>
<dbReference type="PANTHER" id="PTHR33064">
    <property type="entry name" value="POL PROTEIN"/>
    <property type="match status" value="1"/>
</dbReference>
<feature type="compositionally biased region" description="Basic residues" evidence="1">
    <location>
        <begin position="479"/>
        <end position="492"/>
    </location>
</feature>
<dbReference type="PANTHER" id="PTHR33064:SF37">
    <property type="entry name" value="RIBONUCLEASE H"/>
    <property type="match status" value="1"/>
</dbReference>
<feature type="compositionally biased region" description="Acidic residues" evidence="1">
    <location>
        <begin position="425"/>
        <end position="450"/>
    </location>
</feature>
<reference evidence="2 3" key="1">
    <citation type="submission" date="2018-04" db="EMBL/GenBank/DDBJ databases">
        <authorList>
            <person name="Vogel A."/>
        </authorList>
    </citation>
    <scope>NUCLEOTIDE SEQUENCE [LARGE SCALE GENOMIC DNA]</scope>
</reference>
<dbReference type="AlphaFoldDB" id="A0A484KXR1"/>
<dbReference type="InterPro" id="IPR043502">
    <property type="entry name" value="DNA/RNA_pol_sf"/>
</dbReference>
<feature type="region of interest" description="Disordered" evidence="1">
    <location>
        <begin position="469"/>
        <end position="550"/>
    </location>
</feature>
<dbReference type="Gene3D" id="3.30.70.270">
    <property type="match status" value="1"/>
</dbReference>
<proteinExistence type="predicted"/>
<evidence type="ECO:0000313" key="3">
    <source>
        <dbReference type="Proteomes" id="UP000595140"/>
    </source>
</evidence>
<feature type="compositionally biased region" description="Basic and acidic residues" evidence="1">
    <location>
        <begin position="501"/>
        <end position="519"/>
    </location>
</feature>